<feature type="region of interest" description="Disordered" evidence="1">
    <location>
        <begin position="21"/>
        <end position="42"/>
    </location>
</feature>
<comment type="caution">
    <text evidence="2">The sequence shown here is derived from an EMBL/GenBank/DDBJ whole genome shotgun (WGS) entry which is preliminary data.</text>
</comment>
<name>A0A2V1HN05_9MICO</name>
<evidence type="ECO:0000256" key="1">
    <source>
        <dbReference type="SAM" id="MobiDB-lite"/>
    </source>
</evidence>
<organism evidence="2 3">
    <name type="scientific">Amnibacterium flavum</name>
    <dbReference type="NCBI Taxonomy" id="2173173"/>
    <lineage>
        <taxon>Bacteria</taxon>
        <taxon>Bacillati</taxon>
        <taxon>Actinomycetota</taxon>
        <taxon>Actinomycetes</taxon>
        <taxon>Micrococcales</taxon>
        <taxon>Microbacteriaceae</taxon>
        <taxon>Amnibacterium</taxon>
    </lineage>
</organism>
<evidence type="ECO:0000313" key="3">
    <source>
        <dbReference type="Proteomes" id="UP000244893"/>
    </source>
</evidence>
<gene>
    <name evidence="2" type="ORF">DDQ50_08720</name>
</gene>
<keyword evidence="3" id="KW-1185">Reference proteome</keyword>
<sequence>MTDDRVAKAVSEVAAMTAEELAKGTGGSARDDAAERGTAPLTANELRASYEARQAEDAFLDRIVREARR</sequence>
<dbReference type="RefSeq" id="WP_116756369.1">
    <property type="nucleotide sequence ID" value="NZ_JBHUEX010000001.1"/>
</dbReference>
<dbReference type="Proteomes" id="UP000244893">
    <property type="component" value="Unassembled WGS sequence"/>
</dbReference>
<dbReference type="EMBL" id="QEOP01000002">
    <property type="protein sequence ID" value="PVZ93855.1"/>
    <property type="molecule type" value="Genomic_DNA"/>
</dbReference>
<reference evidence="2 3" key="1">
    <citation type="submission" date="2018-05" db="EMBL/GenBank/DDBJ databases">
        <title>Amnibacterium sp. M8JJ-5, whole genome shotgun sequence.</title>
        <authorList>
            <person name="Tuo L."/>
        </authorList>
    </citation>
    <scope>NUCLEOTIDE SEQUENCE [LARGE SCALE GENOMIC DNA]</scope>
    <source>
        <strain evidence="2 3">M8JJ-5</strain>
    </source>
</reference>
<dbReference type="AlphaFoldDB" id="A0A2V1HN05"/>
<protein>
    <submittedName>
        <fullName evidence="2">Uncharacterized protein</fullName>
    </submittedName>
</protein>
<accession>A0A2V1HN05</accession>
<proteinExistence type="predicted"/>
<evidence type="ECO:0000313" key="2">
    <source>
        <dbReference type="EMBL" id="PVZ93855.1"/>
    </source>
</evidence>